<dbReference type="AlphaFoldDB" id="A0A1H4K4D9"/>
<evidence type="ECO:0000313" key="2">
    <source>
        <dbReference type="Proteomes" id="UP000182409"/>
    </source>
</evidence>
<dbReference type="Proteomes" id="UP000182409">
    <property type="component" value="Unassembled WGS sequence"/>
</dbReference>
<proteinExistence type="predicted"/>
<organism evidence="1 2">
    <name type="scientific">Terriglobus roseus</name>
    <dbReference type="NCBI Taxonomy" id="392734"/>
    <lineage>
        <taxon>Bacteria</taxon>
        <taxon>Pseudomonadati</taxon>
        <taxon>Acidobacteriota</taxon>
        <taxon>Terriglobia</taxon>
        <taxon>Terriglobales</taxon>
        <taxon>Acidobacteriaceae</taxon>
        <taxon>Terriglobus</taxon>
    </lineage>
</organism>
<sequence>MSVRSSVGDMGVRAVMCSGLCLSARPLEQVPPNVWSIDSTDSATCRCVVPSIYPVTAGPFIQERWERVGST</sequence>
<accession>A0A1H4K4D9</accession>
<evidence type="ECO:0000313" key="1">
    <source>
        <dbReference type="EMBL" id="SEB52772.1"/>
    </source>
</evidence>
<protein>
    <submittedName>
        <fullName evidence="1">Uncharacterized protein</fullName>
    </submittedName>
</protein>
<reference evidence="1 2" key="1">
    <citation type="submission" date="2016-10" db="EMBL/GenBank/DDBJ databases">
        <authorList>
            <person name="de Groot N.N."/>
        </authorList>
    </citation>
    <scope>NUCLEOTIDE SEQUENCE [LARGE SCALE GENOMIC DNA]</scope>
    <source>
        <strain evidence="1 2">AB35.6</strain>
    </source>
</reference>
<name>A0A1H4K4D9_9BACT</name>
<dbReference type="EMBL" id="FNSD01000001">
    <property type="protein sequence ID" value="SEB52772.1"/>
    <property type="molecule type" value="Genomic_DNA"/>
</dbReference>
<gene>
    <name evidence="1" type="ORF">SAMN05443244_0971</name>
</gene>